<reference evidence="2 3" key="1">
    <citation type="submission" date="2019-11" db="EMBL/GenBank/DDBJ databases">
        <title>Genome analysis of Rhizobacterium cereale a novel genus and species isolated from maize roots in North Spain.</title>
        <authorList>
            <person name="Menendez E."/>
            <person name="Flores-Felix J.D."/>
            <person name="Ramirez-Bahena M.-H."/>
            <person name="Igual J.M."/>
            <person name="Garcia-Fraile P."/>
            <person name="Peix A."/>
            <person name="Velazquez E."/>
        </authorList>
    </citation>
    <scope>NUCLEOTIDE SEQUENCE [LARGE SCALE GENOMIC DNA]</scope>
    <source>
        <strain evidence="2 3">RZME27</strain>
    </source>
</reference>
<protein>
    <submittedName>
        <fullName evidence="2">Uncharacterized protein</fullName>
    </submittedName>
</protein>
<sequence length="75" mass="8425">MRRSFAGLLLLAIGLAFGWLFFDRYWLWRDCIAASQSSCMTPDGANLTSGGAIWSVFSIAFLMASAIVFLRGRRW</sequence>
<keyword evidence="1" id="KW-0812">Transmembrane</keyword>
<dbReference type="RefSeq" id="WP_153359745.1">
    <property type="nucleotide sequence ID" value="NZ_JAYKOO010000001.1"/>
</dbReference>
<keyword evidence="1" id="KW-0472">Membrane</keyword>
<organism evidence="2 3">
    <name type="scientific">Endobacterium cereale</name>
    <dbReference type="NCBI Taxonomy" id="2663029"/>
    <lineage>
        <taxon>Bacteria</taxon>
        <taxon>Pseudomonadati</taxon>
        <taxon>Pseudomonadota</taxon>
        <taxon>Alphaproteobacteria</taxon>
        <taxon>Hyphomicrobiales</taxon>
        <taxon>Rhizobiaceae</taxon>
        <taxon>Endobacterium</taxon>
    </lineage>
</organism>
<evidence type="ECO:0000256" key="1">
    <source>
        <dbReference type="SAM" id="Phobius"/>
    </source>
</evidence>
<evidence type="ECO:0000313" key="2">
    <source>
        <dbReference type="EMBL" id="MQY49715.1"/>
    </source>
</evidence>
<comment type="caution">
    <text evidence="2">The sequence shown here is derived from an EMBL/GenBank/DDBJ whole genome shotgun (WGS) entry which is preliminary data.</text>
</comment>
<proteinExistence type="predicted"/>
<gene>
    <name evidence="2" type="ORF">GAO09_27185</name>
</gene>
<name>A0A6A8AEG3_9HYPH</name>
<dbReference type="Proteomes" id="UP000435138">
    <property type="component" value="Unassembled WGS sequence"/>
</dbReference>
<evidence type="ECO:0000313" key="3">
    <source>
        <dbReference type="Proteomes" id="UP000435138"/>
    </source>
</evidence>
<keyword evidence="3" id="KW-1185">Reference proteome</keyword>
<feature type="transmembrane region" description="Helical" evidence="1">
    <location>
        <begin position="52"/>
        <end position="70"/>
    </location>
</feature>
<dbReference type="EMBL" id="WIXI01000051">
    <property type="protein sequence ID" value="MQY49715.1"/>
    <property type="molecule type" value="Genomic_DNA"/>
</dbReference>
<accession>A0A6A8AEG3</accession>
<dbReference type="AlphaFoldDB" id="A0A6A8AEG3"/>
<keyword evidence="1" id="KW-1133">Transmembrane helix</keyword>